<protein>
    <recommendedName>
        <fullName evidence="9">Citrate transporter-like domain-containing protein</fullName>
    </recommendedName>
</protein>
<dbReference type="InterPro" id="IPR004680">
    <property type="entry name" value="Cit_transptr-like_dom"/>
</dbReference>
<dbReference type="AlphaFoldDB" id="A0A5C5G8V3"/>
<feature type="transmembrane region" description="Helical" evidence="8">
    <location>
        <begin position="467"/>
        <end position="490"/>
    </location>
</feature>
<feature type="transmembrane region" description="Helical" evidence="8">
    <location>
        <begin position="437"/>
        <end position="455"/>
    </location>
</feature>
<dbReference type="GO" id="GO:0005886">
    <property type="term" value="C:plasma membrane"/>
    <property type="evidence" value="ECO:0007669"/>
    <property type="project" value="UniProtKB-SubCell"/>
</dbReference>
<evidence type="ECO:0000256" key="6">
    <source>
        <dbReference type="ARBA" id="ARBA00023136"/>
    </source>
</evidence>
<accession>A0A5C5G8V3</accession>
<evidence type="ECO:0000256" key="3">
    <source>
        <dbReference type="ARBA" id="ARBA00022475"/>
    </source>
</evidence>
<feature type="transmembrane region" description="Helical" evidence="8">
    <location>
        <begin position="241"/>
        <end position="266"/>
    </location>
</feature>
<keyword evidence="5 8" id="KW-1133">Transmembrane helix</keyword>
<keyword evidence="4 8" id="KW-0812">Transmembrane</keyword>
<feature type="transmembrane region" description="Helical" evidence="8">
    <location>
        <begin position="572"/>
        <end position="598"/>
    </location>
</feature>
<feature type="region of interest" description="Disordered" evidence="7">
    <location>
        <begin position="51"/>
        <end position="89"/>
    </location>
</feature>
<sequence>MGLTAKSWVALVVYAVVMGLVIRRVTIPVPRSISTHLLKLAVRLRILDPPPLGSPPRSPREDPDTLPSPNPSAPPVEEDSLDKTTQVASPEPVWDRRLQLVLDLRTAPVVGCIFLLATTVIDGGVVRLGIVGEDGVRPYDVLVLFISLAYISTALDSTGGLRALAFWISQKSARHAPNSPPSAPKTASGLRLFTILYCFWFFFGVLVGNDPIVLSGTAFLGYFTRATGITAPRAWTMSQFVAANVASAALVSSNPTNVLIAGAWGLNFLTGFTAYTVLPAAVTALVAYPLLLFLFTFFHPSSSASSPSTSPRQRYIPSRLLPPDVDPRSALVDPPGAVFHASLMLVTLGTLVGTSFLHDRVQVWMVTAPAGVLAFLRDVWSERHAPKAEEEIELEAAPTRPVEPPPVRAQSRKWTVQRVVAKTCRRFPTTTSTVSRLPLSLLPFAGGIFVLARALTATGWTDVFATWLVRVCVSPAATVFFVGYVTALFLCPLCGTNIGGTILAVEILRSPTFSSSPLVLADPRILRGAIYSLALASNVGALSWTVSSSLAGLLWVRILAQKGIRVTQREFATWFGGGMLVVLEGVACAVVLLEVYYWDVGT</sequence>
<dbReference type="STRING" id="5288.A0A5C5G8V3"/>
<dbReference type="Pfam" id="PF03600">
    <property type="entry name" value="CitMHS"/>
    <property type="match status" value="1"/>
</dbReference>
<gene>
    <name evidence="10" type="ORF">DMC30DRAFT_358620</name>
</gene>
<feature type="transmembrane region" description="Helical" evidence="8">
    <location>
        <begin position="6"/>
        <end position="22"/>
    </location>
</feature>
<comment type="caution">
    <text evidence="10">The sequence shown here is derived from an EMBL/GenBank/DDBJ whole genome shotgun (WGS) entry which is preliminary data.</text>
</comment>
<evidence type="ECO:0000256" key="4">
    <source>
        <dbReference type="ARBA" id="ARBA00022692"/>
    </source>
</evidence>
<feature type="transmembrane region" description="Helical" evidence="8">
    <location>
        <begin position="189"/>
        <end position="206"/>
    </location>
</feature>
<keyword evidence="6 8" id="KW-0472">Membrane</keyword>
<dbReference type="PANTHER" id="PTHR43302">
    <property type="entry name" value="TRANSPORTER ARSB-RELATED"/>
    <property type="match status" value="1"/>
</dbReference>
<dbReference type="PANTHER" id="PTHR43302:SF5">
    <property type="entry name" value="TRANSPORTER ARSB-RELATED"/>
    <property type="match status" value="1"/>
</dbReference>
<keyword evidence="3" id="KW-1003">Cell membrane</keyword>
<evidence type="ECO:0000256" key="2">
    <source>
        <dbReference type="ARBA" id="ARBA00022448"/>
    </source>
</evidence>
<feature type="transmembrane region" description="Helical" evidence="8">
    <location>
        <begin position="272"/>
        <end position="298"/>
    </location>
</feature>
<proteinExistence type="predicted"/>
<evidence type="ECO:0000313" key="10">
    <source>
        <dbReference type="EMBL" id="TNY24321.1"/>
    </source>
</evidence>
<feature type="transmembrane region" description="Helical" evidence="8">
    <location>
        <begin position="106"/>
        <end position="130"/>
    </location>
</feature>
<feature type="domain" description="Citrate transporter-like" evidence="9">
    <location>
        <begin position="139"/>
        <end position="495"/>
    </location>
</feature>
<reference evidence="10 11" key="1">
    <citation type="submission" date="2019-03" db="EMBL/GenBank/DDBJ databases">
        <title>Rhodosporidium diobovatum UCD-FST 08-225 genome sequencing, assembly, and annotation.</title>
        <authorList>
            <person name="Fakankun I.U."/>
            <person name="Fristensky B."/>
            <person name="Levin D.B."/>
        </authorList>
    </citation>
    <scope>NUCLEOTIDE SEQUENCE [LARGE SCALE GENOMIC DNA]</scope>
    <source>
        <strain evidence="10 11">UCD-FST 08-225</strain>
    </source>
</reference>
<dbReference type="EMBL" id="SOZI01000003">
    <property type="protein sequence ID" value="TNY24321.1"/>
    <property type="molecule type" value="Genomic_DNA"/>
</dbReference>
<feature type="transmembrane region" description="Helical" evidence="8">
    <location>
        <begin position="337"/>
        <end position="357"/>
    </location>
</feature>
<feature type="transmembrane region" description="Helical" evidence="8">
    <location>
        <begin position="142"/>
        <end position="168"/>
    </location>
</feature>
<feature type="transmembrane region" description="Helical" evidence="8">
    <location>
        <begin position="541"/>
        <end position="560"/>
    </location>
</feature>
<dbReference type="OrthoDB" id="442352at2759"/>
<evidence type="ECO:0000259" key="9">
    <source>
        <dbReference type="Pfam" id="PF03600"/>
    </source>
</evidence>
<dbReference type="Proteomes" id="UP000311382">
    <property type="component" value="Unassembled WGS sequence"/>
</dbReference>
<keyword evidence="2" id="KW-0813">Transport</keyword>
<evidence type="ECO:0000313" key="11">
    <source>
        <dbReference type="Proteomes" id="UP000311382"/>
    </source>
</evidence>
<keyword evidence="11" id="KW-1185">Reference proteome</keyword>
<organism evidence="10 11">
    <name type="scientific">Rhodotorula diobovata</name>
    <dbReference type="NCBI Taxonomy" id="5288"/>
    <lineage>
        <taxon>Eukaryota</taxon>
        <taxon>Fungi</taxon>
        <taxon>Dikarya</taxon>
        <taxon>Basidiomycota</taxon>
        <taxon>Pucciniomycotina</taxon>
        <taxon>Microbotryomycetes</taxon>
        <taxon>Sporidiobolales</taxon>
        <taxon>Sporidiobolaceae</taxon>
        <taxon>Rhodotorula</taxon>
    </lineage>
</organism>
<evidence type="ECO:0000256" key="5">
    <source>
        <dbReference type="ARBA" id="ARBA00022989"/>
    </source>
</evidence>
<dbReference type="GO" id="GO:0055085">
    <property type="term" value="P:transmembrane transport"/>
    <property type="evidence" value="ECO:0007669"/>
    <property type="project" value="InterPro"/>
</dbReference>
<name>A0A5C5G8V3_9BASI</name>
<evidence type="ECO:0000256" key="7">
    <source>
        <dbReference type="SAM" id="MobiDB-lite"/>
    </source>
</evidence>
<evidence type="ECO:0000256" key="8">
    <source>
        <dbReference type="SAM" id="Phobius"/>
    </source>
</evidence>
<comment type="subcellular location">
    <subcellularLocation>
        <location evidence="1">Cell membrane</location>
        <topology evidence="1">Multi-pass membrane protein</topology>
    </subcellularLocation>
</comment>
<evidence type="ECO:0000256" key="1">
    <source>
        <dbReference type="ARBA" id="ARBA00004651"/>
    </source>
</evidence>